<dbReference type="EMBL" id="UYRT01006060">
    <property type="protein sequence ID" value="VDK39850.1"/>
    <property type="molecule type" value="Genomic_DNA"/>
</dbReference>
<keyword evidence="3" id="KW-0963">Cytoplasm</keyword>
<keyword evidence="8" id="KW-0131">Cell cycle</keyword>
<keyword evidence="4" id="KW-0132">Cell division</keyword>
<dbReference type="PANTHER" id="PTHR10623">
    <property type="entry name" value="MICROTUBULE-ASSOCIATED PROTEIN RP/EB FAMILY MEMBER"/>
    <property type="match status" value="1"/>
</dbReference>
<keyword evidence="9" id="KW-1133">Transmembrane helix</keyword>
<dbReference type="GO" id="GO:0005874">
    <property type="term" value="C:microtubule"/>
    <property type="evidence" value="ECO:0007669"/>
    <property type="project" value="UniProtKB-KW"/>
</dbReference>
<dbReference type="SUPFAM" id="SSF47576">
    <property type="entry name" value="Calponin-homology domain, CH-domain"/>
    <property type="match status" value="1"/>
</dbReference>
<protein>
    <recommendedName>
        <fullName evidence="10">Calponin-homology (CH) domain-containing protein</fullName>
    </recommendedName>
</protein>
<evidence type="ECO:0000256" key="6">
    <source>
        <dbReference type="ARBA" id="ARBA00022776"/>
    </source>
</evidence>
<keyword evidence="9" id="KW-0812">Transmembrane</keyword>
<dbReference type="AlphaFoldDB" id="A0A3P6Q6I9"/>
<keyword evidence="12" id="KW-1185">Reference proteome</keyword>
<proteinExistence type="inferred from homology"/>
<dbReference type="InterPro" id="IPR036872">
    <property type="entry name" value="CH_dom_sf"/>
</dbReference>
<organism evidence="11 12">
    <name type="scientific">Gongylonema pulchrum</name>
    <dbReference type="NCBI Taxonomy" id="637853"/>
    <lineage>
        <taxon>Eukaryota</taxon>
        <taxon>Metazoa</taxon>
        <taxon>Ecdysozoa</taxon>
        <taxon>Nematoda</taxon>
        <taxon>Chromadorea</taxon>
        <taxon>Rhabditida</taxon>
        <taxon>Spirurina</taxon>
        <taxon>Spiruromorpha</taxon>
        <taxon>Spiruroidea</taxon>
        <taxon>Gongylonematidae</taxon>
        <taxon>Gongylonema</taxon>
    </lineage>
</organism>
<feature type="transmembrane region" description="Helical" evidence="9">
    <location>
        <begin position="149"/>
        <end position="168"/>
    </location>
</feature>
<comment type="subcellular location">
    <subcellularLocation>
        <location evidence="1">Cytoplasm</location>
        <location evidence="1">Cytoskeleton</location>
    </subcellularLocation>
</comment>
<dbReference type="Proteomes" id="UP000271098">
    <property type="component" value="Unassembled WGS sequence"/>
</dbReference>
<evidence type="ECO:0000256" key="9">
    <source>
        <dbReference type="SAM" id="Phobius"/>
    </source>
</evidence>
<evidence type="ECO:0000256" key="2">
    <source>
        <dbReference type="ARBA" id="ARBA00010729"/>
    </source>
</evidence>
<keyword evidence="6" id="KW-0498">Mitosis</keyword>
<keyword evidence="9" id="KW-0472">Membrane</keyword>
<dbReference type="Pfam" id="PF00307">
    <property type="entry name" value="CH"/>
    <property type="match status" value="1"/>
</dbReference>
<evidence type="ECO:0000259" key="10">
    <source>
        <dbReference type="PROSITE" id="PS50021"/>
    </source>
</evidence>
<feature type="domain" description="Calponin-homology (CH)" evidence="10">
    <location>
        <begin position="29"/>
        <end position="131"/>
    </location>
</feature>
<keyword evidence="7" id="KW-0206">Cytoskeleton</keyword>
<evidence type="ECO:0000256" key="8">
    <source>
        <dbReference type="ARBA" id="ARBA00023306"/>
    </source>
</evidence>
<name>A0A3P6Q6I9_9BILA</name>
<dbReference type="PROSITE" id="PS50021">
    <property type="entry name" value="CH"/>
    <property type="match status" value="1"/>
</dbReference>
<dbReference type="FunFam" id="1.10.418.10:FF:000028">
    <property type="entry name" value="RP/EB family microtubule-associated protein"/>
    <property type="match status" value="1"/>
</dbReference>
<evidence type="ECO:0000256" key="3">
    <source>
        <dbReference type="ARBA" id="ARBA00022490"/>
    </source>
</evidence>
<dbReference type="GO" id="GO:0051301">
    <property type="term" value="P:cell division"/>
    <property type="evidence" value="ECO:0007669"/>
    <property type="project" value="UniProtKB-KW"/>
</dbReference>
<dbReference type="Gene3D" id="1.10.418.10">
    <property type="entry name" value="Calponin-like domain"/>
    <property type="match status" value="1"/>
</dbReference>
<dbReference type="GO" id="GO:0008017">
    <property type="term" value="F:microtubule binding"/>
    <property type="evidence" value="ECO:0007669"/>
    <property type="project" value="InterPro"/>
</dbReference>
<evidence type="ECO:0000256" key="4">
    <source>
        <dbReference type="ARBA" id="ARBA00022618"/>
    </source>
</evidence>
<gene>
    <name evidence="11" type="ORF">GPUH_LOCUS3512</name>
</gene>
<keyword evidence="5" id="KW-0493">Microtubule</keyword>
<evidence type="ECO:0000313" key="12">
    <source>
        <dbReference type="Proteomes" id="UP000271098"/>
    </source>
</evidence>
<sequence length="176" mass="20480">MRSDMAMMNGSECDRAVVNVYTTASTVEQCSRTELLAFVNSFIGTRFTHIEEMATGAAYCQLTDVLFPGRLPLKKVKFNSSKESDWISNWHILQMVWDRIGVRKNVPVERLIRAKFQDNLEFLQWFKKFFDANYSRHLPDAFSLKTGRVFSLFFLFAFLYHLSIIHLVSHLHENAS</sequence>
<evidence type="ECO:0000313" key="11">
    <source>
        <dbReference type="EMBL" id="VDK39850.1"/>
    </source>
</evidence>
<evidence type="ECO:0000256" key="5">
    <source>
        <dbReference type="ARBA" id="ARBA00022701"/>
    </source>
</evidence>
<accession>A0A3P6Q6I9</accession>
<dbReference type="InterPro" id="IPR027328">
    <property type="entry name" value="MAPRE"/>
</dbReference>
<evidence type="ECO:0000256" key="7">
    <source>
        <dbReference type="ARBA" id="ARBA00023212"/>
    </source>
</evidence>
<reference evidence="11 12" key="1">
    <citation type="submission" date="2018-11" db="EMBL/GenBank/DDBJ databases">
        <authorList>
            <consortium name="Pathogen Informatics"/>
        </authorList>
    </citation>
    <scope>NUCLEOTIDE SEQUENCE [LARGE SCALE GENOMIC DNA]</scope>
</reference>
<dbReference type="InterPro" id="IPR001715">
    <property type="entry name" value="CH_dom"/>
</dbReference>
<comment type="similarity">
    <text evidence="2">Belongs to the MAPRE family.</text>
</comment>
<evidence type="ECO:0000256" key="1">
    <source>
        <dbReference type="ARBA" id="ARBA00004245"/>
    </source>
</evidence>
<dbReference type="OrthoDB" id="2119228at2759"/>